<protein>
    <submittedName>
        <fullName evidence="1">Uncharacterized protein</fullName>
    </submittedName>
</protein>
<dbReference type="Proteomes" id="UP001054821">
    <property type="component" value="Chromosome 2"/>
</dbReference>
<comment type="caution">
    <text evidence="1">The sequence shown here is derived from an EMBL/GenBank/DDBJ whole genome shotgun (WGS) entry which is preliminary data.</text>
</comment>
<keyword evidence="2" id="KW-1185">Reference proteome</keyword>
<name>A0AAD4ZJA5_PRUDU</name>
<sequence>MDLRRLTRTYDKKVLELGAENVRKDSAQEAEDSLMPNLAINLIKFQHKSDGDDVLTIDDLDPAPTEMEDIHPEV</sequence>
<organism evidence="1 2">
    <name type="scientific">Prunus dulcis</name>
    <name type="common">Almond</name>
    <name type="synonym">Amygdalus dulcis</name>
    <dbReference type="NCBI Taxonomy" id="3755"/>
    <lineage>
        <taxon>Eukaryota</taxon>
        <taxon>Viridiplantae</taxon>
        <taxon>Streptophyta</taxon>
        <taxon>Embryophyta</taxon>
        <taxon>Tracheophyta</taxon>
        <taxon>Spermatophyta</taxon>
        <taxon>Magnoliopsida</taxon>
        <taxon>eudicotyledons</taxon>
        <taxon>Gunneridae</taxon>
        <taxon>Pentapetalae</taxon>
        <taxon>rosids</taxon>
        <taxon>fabids</taxon>
        <taxon>Rosales</taxon>
        <taxon>Rosaceae</taxon>
        <taxon>Amygdaloideae</taxon>
        <taxon>Amygdaleae</taxon>
        <taxon>Prunus</taxon>
    </lineage>
</organism>
<dbReference type="AlphaFoldDB" id="A0AAD4ZJA5"/>
<accession>A0AAD4ZJA5</accession>
<evidence type="ECO:0000313" key="1">
    <source>
        <dbReference type="EMBL" id="KAI5347453.1"/>
    </source>
</evidence>
<gene>
    <name evidence="1" type="ORF">L3X38_015332</name>
</gene>
<dbReference type="EMBL" id="JAJFAZ020000002">
    <property type="protein sequence ID" value="KAI5347453.1"/>
    <property type="molecule type" value="Genomic_DNA"/>
</dbReference>
<evidence type="ECO:0000313" key="2">
    <source>
        <dbReference type="Proteomes" id="UP001054821"/>
    </source>
</evidence>
<reference evidence="1 2" key="1">
    <citation type="journal article" date="2022" name="G3 (Bethesda)">
        <title>Whole-genome sequence and methylome profiling of the almond [Prunus dulcis (Mill.) D.A. Webb] cultivar 'Nonpareil'.</title>
        <authorList>
            <person name="D'Amico-Willman K.M."/>
            <person name="Ouma W.Z."/>
            <person name="Meulia T."/>
            <person name="Sideli G.M."/>
            <person name="Gradziel T.M."/>
            <person name="Fresnedo-Ramirez J."/>
        </authorList>
    </citation>
    <scope>NUCLEOTIDE SEQUENCE [LARGE SCALE GENOMIC DNA]</scope>
    <source>
        <strain evidence="1">Clone GOH B32 T37-40</strain>
    </source>
</reference>
<proteinExistence type="predicted"/>